<keyword evidence="2" id="KW-1185">Reference proteome</keyword>
<dbReference type="OrthoDB" id="1694274at2759"/>
<dbReference type="SUPFAM" id="SSF56784">
    <property type="entry name" value="HAD-like"/>
    <property type="match status" value="1"/>
</dbReference>
<sequence>MTIKAVIFDIGGVCVGSPMEGIHRYEIEHQLPRNYINVAIVAQGENGAFQRFERGEIKLHDFYREFGEQLSSPTNKKHYQAYLKRSGKHTTDIVPDVTVDGQALFHTMMAETARTDPIVSYAIQQLKNSGKFVVAALTNNFELPESDQQELEALGGGTPFVLKQSFDHFIESRLVGLRKPDPRFYLHACKLIGIEPHEAVFLDDIGMNLRAAKELGMETIQVKIGQSKDAVIKLGKIVQMDLLDSKSRRSRL</sequence>
<dbReference type="SFLD" id="SFLDS00003">
    <property type="entry name" value="Haloacid_Dehalogenase"/>
    <property type="match status" value="1"/>
</dbReference>
<dbReference type="Proteomes" id="UP000193560">
    <property type="component" value="Unassembled WGS sequence"/>
</dbReference>
<dbReference type="InterPro" id="IPR036412">
    <property type="entry name" value="HAD-like_sf"/>
</dbReference>
<reference evidence="1 2" key="1">
    <citation type="submission" date="2016-07" db="EMBL/GenBank/DDBJ databases">
        <title>Pervasive Adenine N6-methylation of Active Genes in Fungi.</title>
        <authorList>
            <consortium name="DOE Joint Genome Institute"/>
            <person name="Mondo S.J."/>
            <person name="Dannebaum R.O."/>
            <person name="Kuo R.C."/>
            <person name="Labutti K."/>
            <person name="Haridas S."/>
            <person name="Kuo A."/>
            <person name="Salamov A."/>
            <person name="Ahrendt S.R."/>
            <person name="Lipzen A."/>
            <person name="Sullivan W."/>
            <person name="Andreopoulos W.B."/>
            <person name="Clum A."/>
            <person name="Lindquist E."/>
            <person name="Daum C."/>
            <person name="Ramamoorthy G.K."/>
            <person name="Gryganskyi A."/>
            <person name="Culley D."/>
            <person name="Magnuson J.K."/>
            <person name="James T.Y."/>
            <person name="O'Malley M.A."/>
            <person name="Stajich J.E."/>
            <person name="Spatafora J.W."/>
            <person name="Visel A."/>
            <person name="Grigoriev I.V."/>
        </authorList>
    </citation>
    <scope>NUCLEOTIDE SEQUENCE [LARGE SCALE GENOMIC DNA]</scope>
    <source>
        <strain evidence="1 2">NRRL 1336</strain>
    </source>
</reference>
<dbReference type="PANTHER" id="PTHR47829:SF1">
    <property type="entry name" value="HAD FAMILY PHOSPHATASE"/>
    <property type="match status" value="1"/>
</dbReference>
<name>A0A1X2I407_9FUNG</name>
<dbReference type="InterPro" id="IPR023214">
    <property type="entry name" value="HAD_sf"/>
</dbReference>
<comment type="caution">
    <text evidence="1">The sequence shown here is derived from an EMBL/GenBank/DDBJ whole genome shotgun (WGS) entry which is preliminary data.</text>
</comment>
<evidence type="ECO:0000313" key="1">
    <source>
        <dbReference type="EMBL" id="ORZ08731.1"/>
    </source>
</evidence>
<dbReference type="Gene3D" id="1.10.150.240">
    <property type="entry name" value="Putative phosphatase, domain 2"/>
    <property type="match status" value="1"/>
</dbReference>
<dbReference type="InterPro" id="IPR006439">
    <property type="entry name" value="HAD-SF_hydro_IA"/>
</dbReference>
<dbReference type="SFLD" id="SFLDG01129">
    <property type="entry name" value="C1.5:_HAD__Beta-PGM__Phosphata"/>
    <property type="match status" value="1"/>
</dbReference>
<dbReference type="PANTHER" id="PTHR47829">
    <property type="entry name" value="HYDROLASE, PUTATIVE (AFU_ORTHOLOGUE AFUA_1G12880)-RELATED"/>
    <property type="match status" value="1"/>
</dbReference>
<proteinExistence type="predicted"/>
<dbReference type="Pfam" id="PF00702">
    <property type="entry name" value="Hydrolase"/>
    <property type="match status" value="1"/>
</dbReference>
<dbReference type="InterPro" id="IPR023198">
    <property type="entry name" value="PGP-like_dom2"/>
</dbReference>
<gene>
    <name evidence="1" type="ORF">BCR42DRAFT_424796</name>
</gene>
<dbReference type="Gene3D" id="3.40.50.1000">
    <property type="entry name" value="HAD superfamily/HAD-like"/>
    <property type="match status" value="1"/>
</dbReference>
<dbReference type="GO" id="GO:0016791">
    <property type="term" value="F:phosphatase activity"/>
    <property type="evidence" value="ECO:0007669"/>
    <property type="project" value="UniProtKB-ARBA"/>
</dbReference>
<dbReference type="PRINTS" id="PR00413">
    <property type="entry name" value="HADHALOGNASE"/>
</dbReference>
<dbReference type="NCBIfam" id="TIGR01509">
    <property type="entry name" value="HAD-SF-IA-v3"/>
    <property type="match status" value="1"/>
</dbReference>
<evidence type="ECO:0000313" key="2">
    <source>
        <dbReference type="Proteomes" id="UP000193560"/>
    </source>
</evidence>
<protein>
    <submittedName>
        <fullName evidence="1">HAD-like domain-containing protein</fullName>
    </submittedName>
</protein>
<dbReference type="STRING" id="90262.A0A1X2I407"/>
<dbReference type="EMBL" id="MCGE01000030">
    <property type="protein sequence ID" value="ORZ08731.1"/>
    <property type="molecule type" value="Genomic_DNA"/>
</dbReference>
<dbReference type="AlphaFoldDB" id="A0A1X2I407"/>
<organism evidence="1 2">
    <name type="scientific">Absidia repens</name>
    <dbReference type="NCBI Taxonomy" id="90262"/>
    <lineage>
        <taxon>Eukaryota</taxon>
        <taxon>Fungi</taxon>
        <taxon>Fungi incertae sedis</taxon>
        <taxon>Mucoromycota</taxon>
        <taxon>Mucoromycotina</taxon>
        <taxon>Mucoromycetes</taxon>
        <taxon>Mucorales</taxon>
        <taxon>Cunninghamellaceae</taxon>
        <taxon>Absidia</taxon>
    </lineage>
</organism>
<dbReference type="InterPro" id="IPR052898">
    <property type="entry name" value="ACAD10-like"/>
</dbReference>
<accession>A0A1X2I407</accession>
<dbReference type="CDD" id="cd02603">
    <property type="entry name" value="HAD_sEH-N_like"/>
    <property type="match status" value="1"/>
</dbReference>